<name>A0AAV4BGU7_9GAST</name>
<evidence type="ECO:0000313" key="2">
    <source>
        <dbReference type="Proteomes" id="UP000735302"/>
    </source>
</evidence>
<reference evidence="1 2" key="1">
    <citation type="journal article" date="2021" name="Elife">
        <title>Chloroplast acquisition without the gene transfer in kleptoplastic sea slugs, Plakobranchus ocellatus.</title>
        <authorList>
            <person name="Maeda T."/>
            <person name="Takahashi S."/>
            <person name="Yoshida T."/>
            <person name="Shimamura S."/>
            <person name="Takaki Y."/>
            <person name="Nagai Y."/>
            <person name="Toyoda A."/>
            <person name="Suzuki Y."/>
            <person name="Arimoto A."/>
            <person name="Ishii H."/>
            <person name="Satoh N."/>
            <person name="Nishiyama T."/>
            <person name="Hasebe M."/>
            <person name="Maruyama T."/>
            <person name="Minagawa J."/>
            <person name="Obokata J."/>
            <person name="Shigenobu S."/>
        </authorList>
    </citation>
    <scope>NUCLEOTIDE SEQUENCE [LARGE SCALE GENOMIC DNA]</scope>
</reference>
<comment type="caution">
    <text evidence="1">The sequence shown here is derived from an EMBL/GenBank/DDBJ whole genome shotgun (WGS) entry which is preliminary data.</text>
</comment>
<keyword evidence="2" id="KW-1185">Reference proteome</keyword>
<evidence type="ECO:0000313" key="1">
    <source>
        <dbReference type="EMBL" id="GFO18315.1"/>
    </source>
</evidence>
<protein>
    <submittedName>
        <fullName evidence="1">Uncharacterized protein</fullName>
    </submittedName>
</protein>
<gene>
    <name evidence="1" type="ORF">PoB_004482000</name>
</gene>
<accession>A0AAV4BGU7</accession>
<dbReference type="AlphaFoldDB" id="A0AAV4BGU7"/>
<proteinExistence type="predicted"/>
<dbReference type="EMBL" id="BLXT01004946">
    <property type="protein sequence ID" value="GFO18315.1"/>
    <property type="molecule type" value="Genomic_DNA"/>
</dbReference>
<organism evidence="1 2">
    <name type="scientific">Plakobranchus ocellatus</name>
    <dbReference type="NCBI Taxonomy" id="259542"/>
    <lineage>
        <taxon>Eukaryota</taxon>
        <taxon>Metazoa</taxon>
        <taxon>Spiralia</taxon>
        <taxon>Lophotrochozoa</taxon>
        <taxon>Mollusca</taxon>
        <taxon>Gastropoda</taxon>
        <taxon>Heterobranchia</taxon>
        <taxon>Euthyneura</taxon>
        <taxon>Panpulmonata</taxon>
        <taxon>Sacoglossa</taxon>
        <taxon>Placobranchoidea</taxon>
        <taxon>Plakobranchidae</taxon>
        <taxon>Plakobranchus</taxon>
    </lineage>
</organism>
<sequence>MMILKTTSKVRYLLCQIVLQVWDEQVLVELRRSANHYDHSKKELKIKDPNQVYDMTRHPGYKQLSASDVAVFSLNFTPGGDKKKCTMFPQSQCADLCGLRGSTGCRFPKDVEQHKHENSHKFMADWPIIFVKTKNSDERYGKDNDGGVVSQLRLAYFQSTIGHNGMQNDECMGYRHPRQGYIYRKEGATGGTGKDMCTFNPQYDEGTGVTPNGKGGDITTRPPYFTFGVHPDFERKASGIFPYNYFANLNVTYFSTVEWLIASPAPSWIPLGPGGVKNIKESEIKPQDETPIKRMFAEGKDRVIVGGRYDGSFHYGANYI</sequence>
<dbReference type="Proteomes" id="UP000735302">
    <property type="component" value="Unassembled WGS sequence"/>
</dbReference>